<sequence length="365" mass="40159">MNDHRLDYFLFPHTSPPETDARRLTLVIPRVHLLQVLDRPVLSPWAEKRFPGRKVIGDAALLASTRSFLKELRDLARIHGYGGALASMNDKWRAETLESRAGIQSELSGRSIGDADLKQALLMEAAVFIEMAQELDERQRDLDAIKAESNRMEADLKKILGVSPEEELDEAAQLLSPPLASENRDIFYMLANRMACWSRLFLHAPPDAAPVLVALSGEVVEEVLDPLRTHCGRLGLTLPVQCFELPSIPAPDGLSDGTFETLLAELRESGLAESLGRGLDRFVTQPEDDSARKEIDRVCGTLGGRVRQGLRKSGIEDGMSFRMTLVKIGYDGNVGFWECLDKETSAAGSVRIAAPPAGILHLSVV</sequence>
<accession>A0LJ99</accession>
<dbReference type="EMBL" id="CP000478">
    <property type="protein sequence ID" value="ABK17501.1"/>
    <property type="molecule type" value="Genomic_DNA"/>
</dbReference>
<name>A0LJ99_SYNFM</name>
<evidence type="ECO:0000313" key="2">
    <source>
        <dbReference type="Proteomes" id="UP000001784"/>
    </source>
</evidence>
<gene>
    <name evidence="1" type="ordered locus">Sfum_1816</name>
</gene>
<dbReference type="OrthoDB" id="5497212at2"/>
<dbReference type="AlphaFoldDB" id="A0LJ99"/>
<reference evidence="1 2" key="1">
    <citation type="submission" date="2006-10" db="EMBL/GenBank/DDBJ databases">
        <title>Complete sequence of Syntrophobacter fumaroxidans MPOB.</title>
        <authorList>
            <consortium name="US DOE Joint Genome Institute"/>
            <person name="Copeland A."/>
            <person name="Lucas S."/>
            <person name="Lapidus A."/>
            <person name="Barry K."/>
            <person name="Detter J.C."/>
            <person name="Glavina del Rio T."/>
            <person name="Hammon N."/>
            <person name="Israni S."/>
            <person name="Pitluck S."/>
            <person name="Goltsman E.G."/>
            <person name="Martinez M."/>
            <person name="Schmutz J."/>
            <person name="Larimer F."/>
            <person name="Land M."/>
            <person name="Hauser L."/>
            <person name="Kyrpides N."/>
            <person name="Kim E."/>
            <person name="Boone D.R."/>
            <person name="Brockman F."/>
            <person name="Culley D."/>
            <person name="Ferry J."/>
            <person name="Gunsalus R."/>
            <person name="McInerney M.J."/>
            <person name="Morrison M."/>
            <person name="Plugge C."/>
            <person name="Rohlin L."/>
            <person name="Scholten J."/>
            <person name="Sieber J."/>
            <person name="Stams A.J.M."/>
            <person name="Worm P."/>
            <person name="Henstra A.M."/>
            <person name="Richardson P."/>
        </authorList>
    </citation>
    <scope>NUCLEOTIDE SEQUENCE [LARGE SCALE GENOMIC DNA]</scope>
    <source>
        <strain evidence="2">DSM 10017 / MPOB</strain>
    </source>
</reference>
<dbReference type="Proteomes" id="UP000001784">
    <property type="component" value="Chromosome"/>
</dbReference>
<dbReference type="STRING" id="335543.Sfum_1816"/>
<evidence type="ECO:0000313" key="1">
    <source>
        <dbReference type="EMBL" id="ABK17501.1"/>
    </source>
</evidence>
<dbReference type="RefSeq" id="WP_011698671.1">
    <property type="nucleotide sequence ID" value="NC_008554.1"/>
</dbReference>
<dbReference type="InParanoid" id="A0LJ99"/>
<proteinExistence type="predicted"/>
<protein>
    <submittedName>
        <fullName evidence="1">Uncharacterized protein</fullName>
    </submittedName>
</protein>
<dbReference type="KEGG" id="sfu:Sfum_1816"/>
<dbReference type="HOGENOM" id="CLU_758468_0_0_7"/>
<organism evidence="1 2">
    <name type="scientific">Syntrophobacter fumaroxidans (strain DSM 10017 / MPOB)</name>
    <dbReference type="NCBI Taxonomy" id="335543"/>
    <lineage>
        <taxon>Bacteria</taxon>
        <taxon>Pseudomonadati</taxon>
        <taxon>Thermodesulfobacteriota</taxon>
        <taxon>Syntrophobacteria</taxon>
        <taxon>Syntrophobacterales</taxon>
        <taxon>Syntrophobacteraceae</taxon>
        <taxon>Syntrophobacter</taxon>
    </lineage>
</organism>
<keyword evidence="2" id="KW-1185">Reference proteome</keyword>